<evidence type="ECO:0000259" key="7">
    <source>
        <dbReference type="PROSITE" id="PS50045"/>
    </source>
</evidence>
<dbReference type="InterPro" id="IPR002197">
    <property type="entry name" value="HTH_Fis"/>
</dbReference>
<dbReference type="Gene3D" id="1.10.10.60">
    <property type="entry name" value="Homeodomain-like"/>
    <property type="match status" value="1"/>
</dbReference>
<dbReference type="InterPro" id="IPR029016">
    <property type="entry name" value="GAF-like_dom_sf"/>
</dbReference>
<dbReference type="PROSITE" id="PS00675">
    <property type="entry name" value="SIGMA54_INTERACT_1"/>
    <property type="match status" value="1"/>
</dbReference>
<dbReference type="AlphaFoldDB" id="A0A0A2MB83"/>
<dbReference type="InterPro" id="IPR025944">
    <property type="entry name" value="Sigma_54_int_dom_CS"/>
</dbReference>
<dbReference type="Pfam" id="PF25601">
    <property type="entry name" value="AAA_lid_14"/>
    <property type="match status" value="1"/>
</dbReference>
<dbReference type="InterPro" id="IPR025662">
    <property type="entry name" value="Sigma_54_int_dom_ATP-bd_1"/>
</dbReference>
<proteinExistence type="predicted"/>
<dbReference type="Gene3D" id="1.10.8.60">
    <property type="match status" value="1"/>
</dbReference>
<evidence type="ECO:0000256" key="2">
    <source>
        <dbReference type="ARBA" id="ARBA00022840"/>
    </source>
</evidence>
<dbReference type="SUPFAM" id="SSF52540">
    <property type="entry name" value="P-loop containing nucleoside triphosphate hydrolases"/>
    <property type="match status" value="1"/>
</dbReference>
<dbReference type="InterPro" id="IPR003593">
    <property type="entry name" value="AAA+_ATPase"/>
</dbReference>
<feature type="domain" description="Sigma-54 factor interaction" evidence="7">
    <location>
        <begin position="206"/>
        <end position="435"/>
    </location>
</feature>
<dbReference type="Gene3D" id="3.30.450.40">
    <property type="match status" value="1"/>
</dbReference>
<evidence type="ECO:0000256" key="6">
    <source>
        <dbReference type="ARBA" id="ARBA00023163"/>
    </source>
</evidence>
<dbReference type="GO" id="GO:0043565">
    <property type="term" value="F:sequence-specific DNA binding"/>
    <property type="evidence" value="ECO:0007669"/>
    <property type="project" value="InterPro"/>
</dbReference>
<dbReference type="InterPro" id="IPR002078">
    <property type="entry name" value="Sigma_54_int"/>
</dbReference>
<dbReference type="FunFam" id="3.40.50.300:FF:000006">
    <property type="entry name" value="DNA-binding transcriptional regulator NtrC"/>
    <property type="match status" value="1"/>
</dbReference>
<keyword evidence="9" id="KW-1185">Reference proteome</keyword>
<evidence type="ECO:0000256" key="3">
    <source>
        <dbReference type="ARBA" id="ARBA00023015"/>
    </source>
</evidence>
<dbReference type="PROSITE" id="PS50045">
    <property type="entry name" value="SIGMA54_INTERACT_4"/>
    <property type="match status" value="1"/>
</dbReference>
<protein>
    <recommendedName>
        <fullName evidence="7">Sigma-54 factor interaction domain-containing protein</fullName>
    </recommendedName>
</protein>
<dbReference type="PROSITE" id="PS00688">
    <property type="entry name" value="SIGMA54_INTERACT_3"/>
    <property type="match status" value="1"/>
</dbReference>
<evidence type="ECO:0000256" key="1">
    <source>
        <dbReference type="ARBA" id="ARBA00022741"/>
    </source>
</evidence>
<dbReference type="Proteomes" id="UP000030152">
    <property type="component" value="Unassembled WGS sequence"/>
</dbReference>
<dbReference type="InterPro" id="IPR027417">
    <property type="entry name" value="P-loop_NTPase"/>
</dbReference>
<dbReference type="PANTHER" id="PTHR32071:SF117">
    <property type="entry name" value="PTS-DEPENDENT DIHYDROXYACETONE KINASE OPERON REGULATORY PROTEIN-RELATED"/>
    <property type="match status" value="1"/>
</dbReference>
<dbReference type="SUPFAM" id="SSF55781">
    <property type="entry name" value="GAF domain-like"/>
    <property type="match status" value="1"/>
</dbReference>
<sequence length="519" mass="58583">MQEREREQSLIFSVCNSLAPVTDSIGFSQVINPRLRELLNFDDLIVCTTDADEQQYSIFYQCSDTTTLQKSKIFYNTADGFFNCCTASADNIVFELSQMTKKQLPDYIQKAQLSGIRYVIGIPLPYKKKQPSIVFLLYKKPDGLSRQAARLLKGVATQLSITVLNVSLAQKWEVMETELEVLRSKPQEEKLAPKKQEITEDNFSGIIGRCSTIQKVFDLINRVAYSETNVLVMGETGTGKELIACAIHQNSPYRDKTMIKVNCAAIPAHLIESELFGHEKGSFTGATDRRIGKFELANNSTIFLDEIGELPLELQAKMLRVLQEREIERIGASSTIKINVRIIAATNRDLLTEVAEGRFRSDLYYRLNVYPIVIPSLRERMEDLPLLSNYFLTYHAAKTGKNVVKFSHKAMEGMAAYHWPGNVRELGNIIERSILYAKGDTIKEVHFPKTETNAQNSSEDEFYIMSLQDVEKDHILKVVKKCNGRISGPYGAAVLLGIPATTLISKMQKLGIKKMHLVR</sequence>
<organism evidence="8 9">
    <name type="scientific">Flavobacterium rivuli WB 3.3-2 = DSM 21788</name>
    <dbReference type="NCBI Taxonomy" id="1121895"/>
    <lineage>
        <taxon>Bacteria</taxon>
        <taxon>Pseudomonadati</taxon>
        <taxon>Bacteroidota</taxon>
        <taxon>Flavobacteriia</taxon>
        <taxon>Flavobacteriales</taxon>
        <taxon>Flavobacteriaceae</taxon>
        <taxon>Flavobacterium</taxon>
    </lineage>
</organism>
<evidence type="ECO:0000256" key="5">
    <source>
        <dbReference type="ARBA" id="ARBA00023159"/>
    </source>
</evidence>
<dbReference type="InterPro" id="IPR009057">
    <property type="entry name" value="Homeodomain-like_sf"/>
</dbReference>
<keyword evidence="3" id="KW-0805">Transcription regulation</keyword>
<keyword evidence="2" id="KW-0067">ATP-binding</keyword>
<dbReference type="Gene3D" id="3.40.50.300">
    <property type="entry name" value="P-loop containing nucleotide triphosphate hydrolases"/>
    <property type="match status" value="1"/>
</dbReference>
<dbReference type="Pfam" id="PF00158">
    <property type="entry name" value="Sigma54_activat"/>
    <property type="match status" value="1"/>
</dbReference>
<keyword evidence="6" id="KW-0804">Transcription</keyword>
<dbReference type="SUPFAM" id="SSF46689">
    <property type="entry name" value="Homeodomain-like"/>
    <property type="match status" value="1"/>
</dbReference>
<accession>A0A0A2MB83</accession>
<dbReference type="CDD" id="cd00009">
    <property type="entry name" value="AAA"/>
    <property type="match status" value="1"/>
</dbReference>
<name>A0A0A2MB83_9FLAO</name>
<dbReference type="STRING" id="1121895.GCA_000378485_00563"/>
<keyword evidence="5" id="KW-0010">Activator</keyword>
<keyword evidence="1" id="KW-0547">Nucleotide-binding</keyword>
<comment type="caution">
    <text evidence="8">The sequence shown here is derived from an EMBL/GenBank/DDBJ whole genome shotgun (WGS) entry which is preliminary data.</text>
</comment>
<dbReference type="Pfam" id="PF02954">
    <property type="entry name" value="HTH_8"/>
    <property type="match status" value="1"/>
</dbReference>
<evidence type="ECO:0000313" key="9">
    <source>
        <dbReference type="Proteomes" id="UP000030152"/>
    </source>
</evidence>
<reference evidence="8 9" key="1">
    <citation type="submission" date="2013-09" db="EMBL/GenBank/DDBJ databases">
        <authorList>
            <person name="Zeng Z."/>
            <person name="Chen C."/>
        </authorList>
    </citation>
    <scope>NUCLEOTIDE SEQUENCE [LARGE SCALE GENOMIC DNA]</scope>
    <source>
        <strain evidence="8 9">WB 3.3-2</strain>
    </source>
</reference>
<dbReference type="eggNOG" id="COG3604">
    <property type="taxonomic scope" value="Bacteria"/>
</dbReference>
<dbReference type="EMBL" id="JRLX01000001">
    <property type="protein sequence ID" value="KGO88658.1"/>
    <property type="molecule type" value="Genomic_DNA"/>
</dbReference>
<evidence type="ECO:0000313" key="8">
    <source>
        <dbReference type="EMBL" id="KGO88658.1"/>
    </source>
</evidence>
<dbReference type="SMART" id="SM00382">
    <property type="entry name" value="AAA"/>
    <property type="match status" value="1"/>
</dbReference>
<dbReference type="PANTHER" id="PTHR32071">
    <property type="entry name" value="TRANSCRIPTIONAL REGULATORY PROTEIN"/>
    <property type="match status" value="1"/>
</dbReference>
<evidence type="ECO:0000256" key="4">
    <source>
        <dbReference type="ARBA" id="ARBA00023125"/>
    </source>
</evidence>
<gene>
    <name evidence="8" type="ORF">Q765_01790</name>
</gene>
<dbReference type="GO" id="GO:0005524">
    <property type="term" value="F:ATP binding"/>
    <property type="evidence" value="ECO:0007669"/>
    <property type="project" value="UniProtKB-KW"/>
</dbReference>
<dbReference type="GO" id="GO:0006355">
    <property type="term" value="P:regulation of DNA-templated transcription"/>
    <property type="evidence" value="ECO:0007669"/>
    <property type="project" value="InterPro"/>
</dbReference>
<dbReference type="InterPro" id="IPR058031">
    <property type="entry name" value="AAA_lid_NorR"/>
</dbReference>
<keyword evidence="4" id="KW-0238">DNA-binding</keyword>